<keyword evidence="2" id="KW-1185">Reference proteome</keyword>
<reference evidence="2" key="1">
    <citation type="submission" date="2016-10" db="EMBL/GenBank/DDBJ databases">
        <authorList>
            <person name="Varghese N."/>
            <person name="Submissions S."/>
        </authorList>
    </citation>
    <scope>NUCLEOTIDE SEQUENCE [LARGE SCALE GENOMIC DNA]</scope>
    <source>
        <strain evidence="2">DSM 44718</strain>
    </source>
</reference>
<accession>A0A1H3U0H0</accession>
<protein>
    <recommendedName>
        <fullName evidence="3">DUF1440 domain-containing protein</fullName>
    </recommendedName>
</protein>
<dbReference type="EMBL" id="FNQB01000003">
    <property type="protein sequence ID" value="SDZ54999.1"/>
    <property type="molecule type" value="Genomic_DNA"/>
</dbReference>
<proteinExistence type="predicted"/>
<gene>
    <name evidence="1" type="ORF">SAMN05421684_6566</name>
</gene>
<sequence length="153" mass="16035">MGYLTLMGALSAVSRGAARGVVAAMAMSGLRRMTTALSLVEDTPPEAVLRSTVPGAFARVPDQHRPVAVEAMHWTYGALGGAAFGLLPRRVRRHPLAGPIYGILAWTAFEIGIAPALGLPQADGHKPAEQAALLADHLLYGAVVAASPWPHRD</sequence>
<name>A0A1H3U0H0_9ACTN</name>
<evidence type="ECO:0000313" key="2">
    <source>
        <dbReference type="Proteomes" id="UP000199632"/>
    </source>
</evidence>
<dbReference type="AlphaFoldDB" id="A0A1H3U0H0"/>
<organism evidence="1 2">
    <name type="scientific">Asanoa ishikariensis</name>
    <dbReference type="NCBI Taxonomy" id="137265"/>
    <lineage>
        <taxon>Bacteria</taxon>
        <taxon>Bacillati</taxon>
        <taxon>Actinomycetota</taxon>
        <taxon>Actinomycetes</taxon>
        <taxon>Micromonosporales</taxon>
        <taxon>Micromonosporaceae</taxon>
        <taxon>Asanoa</taxon>
    </lineage>
</organism>
<evidence type="ECO:0008006" key="3">
    <source>
        <dbReference type="Google" id="ProtNLM"/>
    </source>
</evidence>
<dbReference type="Proteomes" id="UP000199632">
    <property type="component" value="Unassembled WGS sequence"/>
</dbReference>
<dbReference type="STRING" id="137265.SAMN05421684_6566"/>
<evidence type="ECO:0000313" key="1">
    <source>
        <dbReference type="EMBL" id="SDZ54999.1"/>
    </source>
</evidence>